<evidence type="ECO:0000313" key="5">
    <source>
        <dbReference type="Proteomes" id="UP000249066"/>
    </source>
</evidence>
<dbReference type="InterPro" id="IPR050356">
    <property type="entry name" value="SulA_CellDiv_inhibitor"/>
</dbReference>
<dbReference type="EMBL" id="QFNN01000042">
    <property type="protein sequence ID" value="PZO89914.1"/>
    <property type="molecule type" value="Genomic_DNA"/>
</dbReference>
<dbReference type="InterPro" id="IPR043502">
    <property type="entry name" value="DNA/RNA_pol_sf"/>
</dbReference>
<dbReference type="GO" id="GO:0006281">
    <property type="term" value="P:DNA repair"/>
    <property type="evidence" value="ECO:0007669"/>
    <property type="project" value="TreeGrafter"/>
</dbReference>
<dbReference type="CDD" id="cd03468">
    <property type="entry name" value="PolY_like"/>
    <property type="match status" value="1"/>
</dbReference>
<dbReference type="Pfam" id="PF11799">
    <property type="entry name" value="IMS_C"/>
    <property type="match status" value="1"/>
</dbReference>
<comment type="caution">
    <text evidence="4">The sequence shown here is derived from an EMBL/GenBank/DDBJ whole genome shotgun (WGS) entry which is preliminary data.</text>
</comment>
<dbReference type="Proteomes" id="UP000249066">
    <property type="component" value="Unassembled WGS sequence"/>
</dbReference>
<dbReference type="PANTHER" id="PTHR35369">
    <property type="entry name" value="BLR3025 PROTEIN-RELATED"/>
    <property type="match status" value="1"/>
</dbReference>
<sequence length="522" mass="57029">MATQGDTPDAPVAFVEKQRGAMRVVALDARALRLGLAPGLTLADARARVPELAAVDHDPHADRIWLERIADGCDRWTPMVALDPPDGVTLDISGCAHLFGGEAALTADIEQRIGAAGISLRHALAATPEAAQALARFQTAPAAGEDQAIRRLTVAALQIGEEAETALRRAGLKTIGDLAARPSAPLAARFGAETVAALDRLLGHADSRISPRRALPALFFERRFAEPIARTEDALAILDDLVGEAARALEERRGGGRRFVGRFYRSDGAVREIAIETGLPTRDTRLTARLFRERIDTLADPIDPGFGFDLVRLAVPAVEPLAPSQLQLEGGSLSSEAMAALVDRLSTRLGRGRVRRFHPRDTHIPEQQSLSLPAVETAAASWPAPPAGEPPLRPLHLFDPPQPVEVLAEAPDGPPRSFRWRRAVHEVKRFEGPERIAGEWWRVTVDRLPDPAPTHARRKAGRDDPAEDDAPLPPLPHAGRPLLTRDYFRVEDARGRRFWLFRHGLYERETTSPAWYIHGLFA</sequence>
<evidence type="ECO:0000256" key="1">
    <source>
        <dbReference type="ARBA" id="ARBA00022763"/>
    </source>
</evidence>
<dbReference type="AlphaFoldDB" id="A0A2W5A5Y5"/>
<proteinExistence type="predicted"/>
<dbReference type="InterPro" id="IPR017961">
    <property type="entry name" value="DNA_pol_Y-fam_little_finger"/>
</dbReference>
<dbReference type="PANTHER" id="PTHR35369:SF2">
    <property type="entry name" value="BLR3025 PROTEIN"/>
    <property type="match status" value="1"/>
</dbReference>
<reference evidence="4 5" key="1">
    <citation type="submission" date="2017-08" db="EMBL/GenBank/DDBJ databases">
        <title>Infants hospitalized years apart are colonized by the same room-sourced microbial strains.</title>
        <authorList>
            <person name="Brooks B."/>
            <person name="Olm M.R."/>
            <person name="Firek B.A."/>
            <person name="Baker R."/>
            <person name="Thomas B.C."/>
            <person name="Morowitz M.J."/>
            <person name="Banfield J.F."/>
        </authorList>
    </citation>
    <scope>NUCLEOTIDE SEQUENCE [LARGE SCALE GENOMIC DNA]</scope>
    <source>
        <strain evidence="4">S2_018_000_R2_101</strain>
    </source>
</reference>
<organism evidence="4 5">
    <name type="scientific">Sphingomonas sanxanigenens</name>
    <dbReference type="NCBI Taxonomy" id="397260"/>
    <lineage>
        <taxon>Bacteria</taxon>
        <taxon>Pseudomonadati</taxon>
        <taxon>Pseudomonadota</taxon>
        <taxon>Alphaproteobacteria</taxon>
        <taxon>Sphingomonadales</taxon>
        <taxon>Sphingomonadaceae</taxon>
        <taxon>Sphingomonas</taxon>
    </lineage>
</organism>
<evidence type="ECO:0000313" key="4">
    <source>
        <dbReference type="EMBL" id="PZO89914.1"/>
    </source>
</evidence>
<dbReference type="GO" id="GO:0016740">
    <property type="term" value="F:transferase activity"/>
    <property type="evidence" value="ECO:0007669"/>
    <property type="project" value="UniProtKB-KW"/>
</dbReference>
<keyword evidence="1" id="KW-0227">DNA damage</keyword>
<feature type="domain" description="DNA polymerase Y-family little finger" evidence="3">
    <location>
        <begin position="221"/>
        <end position="326"/>
    </location>
</feature>
<accession>A0A2W5A5Y5</accession>
<name>A0A2W5A5Y5_9SPHN</name>
<keyword evidence="4" id="KW-0808">Transferase</keyword>
<protein>
    <submittedName>
        <fullName evidence="4">Nucleotidyltransferase</fullName>
    </submittedName>
</protein>
<evidence type="ECO:0000256" key="2">
    <source>
        <dbReference type="SAM" id="MobiDB-lite"/>
    </source>
</evidence>
<feature type="region of interest" description="Disordered" evidence="2">
    <location>
        <begin position="451"/>
        <end position="478"/>
    </location>
</feature>
<evidence type="ECO:0000259" key="3">
    <source>
        <dbReference type="Pfam" id="PF11799"/>
    </source>
</evidence>
<gene>
    <name evidence="4" type="ORF">DI623_08635</name>
</gene>
<dbReference type="SUPFAM" id="SSF56672">
    <property type="entry name" value="DNA/RNA polymerases"/>
    <property type="match status" value="1"/>
</dbReference>